<proteinExistence type="predicted"/>
<dbReference type="Proteomes" id="UP001152622">
    <property type="component" value="Chromosome 10"/>
</dbReference>
<feature type="compositionally biased region" description="Low complexity" evidence="1">
    <location>
        <begin position="38"/>
        <end position="48"/>
    </location>
</feature>
<feature type="compositionally biased region" description="Basic and acidic residues" evidence="1">
    <location>
        <begin position="25"/>
        <end position="34"/>
    </location>
</feature>
<evidence type="ECO:0000313" key="2">
    <source>
        <dbReference type="EMBL" id="KAJ8348921.1"/>
    </source>
</evidence>
<evidence type="ECO:0000256" key="1">
    <source>
        <dbReference type="SAM" id="MobiDB-lite"/>
    </source>
</evidence>
<keyword evidence="3" id="KW-1185">Reference proteome</keyword>
<feature type="compositionally biased region" description="Polar residues" evidence="1">
    <location>
        <begin position="11"/>
        <end position="24"/>
    </location>
</feature>
<dbReference type="EMBL" id="JAINUF010000010">
    <property type="protein sequence ID" value="KAJ8348921.1"/>
    <property type="molecule type" value="Genomic_DNA"/>
</dbReference>
<comment type="caution">
    <text evidence="2">The sequence shown here is derived from an EMBL/GenBank/DDBJ whole genome shotgun (WGS) entry which is preliminary data.</text>
</comment>
<feature type="compositionally biased region" description="Acidic residues" evidence="1">
    <location>
        <begin position="64"/>
        <end position="79"/>
    </location>
</feature>
<gene>
    <name evidence="2" type="ORF">SKAU_G00275100</name>
</gene>
<name>A0A9Q1F134_SYNKA</name>
<feature type="region of interest" description="Disordered" evidence="1">
    <location>
        <begin position="1"/>
        <end position="103"/>
    </location>
</feature>
<reference evidence="2" key="1">
    <citation type="journal article" date="2023" name="Science">
        <title>Genome structures resolve the early diversification of teleost fishes.</title>
        <authorList>
            <person name="Parey E."/>
            <person name="Louis A."/>
            <person name="Montfort J."/>
            <person name="Bouchez O."/>
            <person name="Roques C."/>
            <person name="Iampietro C."/>
            <person name="Lluch J."/>
            <person name="Castinel A."/>
            <person name="Donnadieu C."/>
            <person name="Desvignes T."/>
            <person name="Floi Bucao C."/>
            <person name="Jouanno E."/>
            <person name="Wen M."/>
            <person name="Mejri S."/>
            <person name="Dirks R."/>
            <person name="Jansen H."/>
            <person name="Henkel C."/>
            <person name="Chen W.J."/>
            <person name="Zahm M."/>
            <person name="Cabau C."/>
            <person name="Klopp C."/>
            <person name="Thompson A.W."/>
            <person name="Robinson-Rechavi M."/>
            <person name="Braasch I."/>
            <person name="Lecointre G."/>
            <person name="Bobe J."/>
            <person name="Postlethwait J.H."/>
            <person name="Berthelot C."/>
            <person name="Roest Crollius H."/>
            <person name="Guiguen Y."/>
        </authorList>
    </citation>
    <scope>NUCLEOTIDE SEQUENCE</scope>
    <source>
        <strain evidence="2">WJC10195</strain>
    </source>
</reference>
<dbReference type="AlphaFoldDB" id="A0A9Q1F134"/>
<accession>A0A9Q1F134</accession>
<sequence>MDVAGGEDQPGNVNSGAPSRQIGEQNREDGKSNEDSSEPQVSSSPQVEAPGAAEEGEWSREGTEADPDEEMSFDEEDFFSEFSQTDDAGGSQKGDQNPDWRSVGIEDGVKVTVVMMVRMLE</sequence>
<protein>
    <submittedName>
        <fullName evidence="2">Uncharacterized protein</fullName>
    </submittedName>
</protein>
<evidence type="ECO:0000313" key="3">
    <source>
        <dbReference type="Proteomes" id="UP001152622"/>
    </source>
</evidence>
<organism evidence="2 3">
    <name type="scientific">Synaphobranchus kaupii</name>
    <name type="common">Kaup's arrowtooth eel</name>
    <dbReference type="NCBI Taxonomy" id="118154"/>
    <lineage>
        <taxon>Eukaryota</taxon>
        <taxon>Metazoa</taxon>
        <taxon>Chordata</taxon>
        <taxon>Craniata</taxon>
        <taxon>Vertebrata</taxon>
        <taxon>Euteleostomi</taxon>
        <taxon>Actinopterygii</taxon>
        <taxon>Neopterygii</taxon>
        <taxon>Teleostei</taxon>
        <taxon>Anguilliformes</taxon>
        <taxon>Synaphobranchidae</taxon>
        <taxon>Synaphobranchus</taxon>
    </lineage>
</organism>